<evidence type="ECO:0000259" key="1">
    <source>
        <dbReference type="Pfam" id="PF01872"/>
    </source>
</evidence>
<dbReference type="Proteomes" id="UP000244896">
    <property type="component" value="Chromosome"/>
</dbReference>
<evidence type="ECO:0000313" key="3">
    <source>
        <dbReference type="Proteomes" id="UP000244896"/>
    </source>
</evidence>
<dbReference type="AlphaFoldDB" id="A0A2U8E6H8"/>
<organism evidence="2 3">
    <name type="scientific">Ereboglobus luteus</name>
    <dbReference type="NCBI Taxonomy" id="1796921"/>
    <lineage>
        <taxon>Bacteria</taxon>
        <taxon>Pseudomonadati</taxon>
        <taxon>Verrucomicrobiota</taxon>
        <taxon>Opitutia</taxon>
        <taxon>Opitutales</taxon>
        <taxon>Opitutaceae</taxon>
        <taxon>Ereboglobus</taxon>
    </lineage>
</organism>
<dbReference type="KEGG" id="elut:CKA38_13655"/>
<dbReference type="EMBL" id="CP023004">
    <property type="protein sequence ID" value="AWI10164.1"/>
    <property type="molecule type" value="Genomic_DNA"/>
</dbReference>
<dbReference type="InterPro" id="IPR002734">
    <property type="entry name" value="RibDG_C"/>
</dbReference>
<sequence length="200" mass="21580">MAIKAGRENARLCKSARVGSVAGMSLRVILIAAQSLDGRITFHDVKGATFASAADRQYFREVLRGFDCSVMGGETFRVSEKAIRGRKDDGRLQIIMTRRSGATDPWGSVSGVLEFSRESPEKIIAGLKARGKKRCALLGGGQIYGAFLAAGVVDEVWLTVEPRIFGAGVPLTTQAVDVKLALLDCERLSSDTLLLKYKVT</sequence>
<dbReference type="InterPro" id="IPR050765">
    <property type="entry name" value="Riboflavin_Biosynth_HTPR"/>
</dbReference>
<dbReference type="SUPFAM" id="SSF53597">
    <property type="entry name" value="Dihydrofolate reductase-like"/>
    <property type="match status" value="1"/>
</dbReference>
<gene>
    <name evidence="2" type="ORF">CKA38_13655</name>
</gene>
<evidence type="ECO:0000313" key="2">
    <source>
        <dbReference type="EMBL" id="AWI10164.1"/>
    </source>
</evidence>
<dbReference type="Gene3D" id="3.40.430.10">
    <property type="entry name" value="Dihydrofolate Reductase, subunit A"/>
    <property type="match status" value="1"/>
</dbReference>
<accession>A0A2U8E6H8</accession>
<feature type="domain" description="Bacterial bifunctional deaminase-reductase C-terminal" evidence="1">
    <location>
        <begin position="28"/>
        <end position="194"/>
    </location>
</feature>
<protein>
    <recommendedName>
        <fullName evidence="1">Bacterial bifunctional deaminase-reductase C-terminal domain-containing protein</fullName>
    </recommendedName>
</protein>
<dbReference type="GO" id="GO:0008703">
    <property type="term" value="F:5-amino-6-(5-phosphoribosylamino)uracil reductase activity"/>
    <property type="evidence" value="ECO:0007669"/>
    <property type="project" value="InterPro"/>
</dbReference>
<dbReference type="InterPro" id="IPR024072">
    <property type="entry name" value="DHFR-like_dom_sf"/>
</dbReference>
<dbReference type="GO" id="GO:0009231">
    <property type="term" value="P:riboflavin biosynthetic process"/>
    <property type="evidence" value="ECO:0007669"/>
    <property type="project" value="InterPro"/>
</dbReference>
<dbReference type="PANTHER" id="PTHR38011">
    <property type="entry name" value="DIHYDROFOLATE REDUCTASE FAMILY PROTEIN (AFU_ORTHOLOGUE AFUA_8G06820)"/>
    <property type="match status" value="1"/>
</dbReference>
<name>A0A2U8E6H8_9BACT</name>
<dbReference type="PANTHER" id="PTHR38011:SF11">
    <property type="entry name" value="2,5-DIAMINO-6-RIBOSYLAMINO-4(3H)-PYRIMIDINONE 5'-PHOSPHATE REDUCTASE"/>
    <property type="match status" value="1"/>
</dbReference>
<keyword evidence="3" id="KW-1185">Reference proteome</keyword>
<proteinExistence type="predicted"/>
<dbReference type="Pfam" id="PF01872">
    <property type="entry name" value="RibD_C"/>
    <property type="match status" value="1"/>
</dbReference>
<reference evidence="2 3" key="1">
    <citation type="journal article" date="2018" name="Syst. Appl. Microbiol.">
        <title>Ereboglobus luteus gen. nov. sp. nov. from cockroach guts, and new insights into the oxygen relationship of the genera Opitutus and Didymococcus (Verrucomicrobia: Opitutaceae).</title>
        <authorList>
            <person name="Tegtmeier D."/>
            <person name="Belitz A."/>
            <person name="Radek R."/>
            <person name="Heimerl T."/>
            <person name="Brune A."/>
        </authorList>
    </citation>
    <scope>NUCLEOTIDE SEQUENCE [LARGE SCALE GENOMIC DNA]</scope>
    <source>
        <strain evidence="2 3">Ho45</strain>
    </source>
</reference>